<name>A0A5S6QK04_TRIMR</name>
<dbReference type="WBParaSite" id="TMUE_0000001646.1">
    <property type="protein sequence ID" value="TMUE_0000001646.1"/>
    <property type="gene ID" value="WBGene00297532"/>
</dbReference>
<dbReference type="Proteomes" id="UP000046395">
    <property type="component" value="Unassembled WGS sequence"/>
</dbReference>
<dbReference type="AlphaFoldDB" id="A0A5S6QK04"/>
<sequence>MGDLAGLVIFVFLCGKKKKDFNPAVIQLDSDFESKKKGGAPGNAENEMPKMPPNFVLAPPGMTAPPRARHEENYDRDTINHNRLVMMQFMKPVNC</sequence>
<evidence type="ECO:0000313" key="4">
    <source>
        <dbReference type="WBParaSite" id="TMUE_2000007217.1"/>
    </source>
</evidence>
<evidence type="ECO:0000313" key="2">
    <source>
        <dbReference type="Proteomes" id="UP000046395"/>
    </source>
</evidence>
<dbReference type="WBParaSite" id="TMUE_2000007217.1">
    <property type="protein sequence ID" value="TMUE_2000007217.1"/>
    <property type="gene ID" value="WBGene00288335"/>
</dbReference>
<reference evidence="2" key="1">
    <citation type="submission" date="2013-11" db="EMBL/GenBank/DDBJ databases">
        <authorList>
            <person name="Aslett M."/>
        </authorList>
    </citation>
    <scope>NUCLEOTIDE SEQUENCE [LARGE SCALE GENOMIC DNA]</scope>
    <source>
        <strain evidence="2">Edinburgh</strain>
    </source>
</reference>
<reference evidence="3 4" key="3">
    <citation type="submission" date="2019-12" db="UniProtKB">
        <authorList>
            <consortium name="WormBaseParasite"/>
        </authorList>
    </citation>
    <scope>IDENTIFICATION</scope>
</reference>
<protein>
    <submittedName>
        <fullName evidence="3 4">Uncharacterized protein</fullName>
    </submittedName>
</protein>
<keyword evidence="2" id="KW-1185">Reference proteome</keyword>
<evidence type="ECO:0000313" key="3">
    <source>
        <dbReference type="WBParaSite" id="TMUE_0000001646.1"/>
    </source>
</evidence>
<feature type="region of interest" description="Disordered" evidence="1">
    <location>
        <begin position="33"/>
        <end position="76"/>
    </location>
</feature>
<organism evidence="2 4">
    <name type="scientific">Trichuris muris</name>
    <name type="common">Mouse whipworm</name>
    <dbReference type="NCBI Taxonomy" id="70415"/>
    <lineage>
        <taxon>Eukaryota</taxon>
        <taxon>Metazoa</taxon>
        <taxon>Ecdysozoa</taxon>
        <taxon>Nematoda</taxon>
        <taxon>Enoplea</taxon>
        <taxon>Dorylaimia</taxon>
        <taxon>Trichinellida</taxon>
        <taxon>Trichuridae</taxon>
        <taxon>Trichuris</taxon>
    </lineage>
</organism>
<evidence type="ECO:0000256" key="1">
    <source>
        <dbReference type="SAM" id="MobiDB-lite"/>
    </source>
</evidence>
<proteinExistence type="predicted"/>
<reference evidence="2" key="2">
    <citation type="submission" date="2014-03" db="EMBL/GenBank/DDBJ databases">
        <title>The whipworm genome and dual-species transcriptomics of an intimate host-pathogen interaction.</title>
        <authorList>
            <person name="Foth B.J."/>
            <person name="Tsai I.J."/>
            <person name="Reid A.J."/>
            <person name="Bancroft A.J."/>
            <person name="Nichol S."/>
            <person name="Tracey A."/>
            <person name="Holroyd N."/>
            <person name="Cotton J.A."/>
            <person name="Stanley E.J."/>
            <person name="Zarowiecki M."/>
            <person name="Liu J.Z."/>
            <person name="Huckvale T."/>
            <person name="Cooper P.J."/>
            <person name="Grencis R.K."/>
            <person name="Berriman M."/>
        </authorList>
    </citation>
    <scope>NUCLEOTIDE SEQUENCE [LARGE SCALE GENOMIC DNA]</scope>
    <source>
        <strain evidence="2">Edinburgh</strain>
    </source>
</reference>
<accession>A0A5S6QK04</accession>